<evidence type="ECO:0000313" key="15">
    <source>
        <dbReference type="EMBL" id="PKR83255.1"/>
    </source>
</evidence>
<keyword evidence="3 13" id="KW-0963">Cytoplasm</keyword>
<dbReference type="InterPro" id="IPR036968">
    <property type="entry name" value="Enolpyruvate_Tfrase_sf"/>
</dbReference>
<dbReference type="PANTHER" id="PTHR43783">
    <property type="entry name" value="UDP-N-ACETYLGLUCOSAMINE 1-CARBOXYVINYLTRANSFERASE"/>
    <property type="match status" value="1"/>
</dbReference>
<evidence type="ECO:0000259" key="14">
    <source>
        <dbReference type="Pfam" id="PF00275"/>
    </source>
</evidence>
<organism evidence="15 16">
    <name type="scientific">Heyndrickxia camelliae</name>
    <dbReference type="NCBI Taxonomy" id="1707093"/>
    <lineage>
        <taxon>Bacteria</taxon>
        <taxon>Bacillati</taxon>
        <taxon>Bacillota</taxon>
        <taxon>Bacilli</taxon>
        <taxon>Bacillales</taxon>
        <taxon>Bacillaceae</taxon>
        <taxon>Heyndrickxia</taxon>
    </lineage>
</organism>
<keyword evidence="10" id="KW-0670">Pyruvate</keyword>
<dbReference type="GO" id="GO:0019277">
    <property type="term" value="P:UDP-N-acetylgalactosamine biosynthetic process"/>
    <property type="evidence" value="ECO:0007669"/>
    <property type="project" value="InterPro"/>
</dbReference>
<dbReference type="UniPathway" id="UPA00219"/>
<keyword evidence="7 13" id="KW-0573">Peptidoglycan synthesis</keyword>
<evidence type="ECO:0000256" key="8">
    <source>
        <dbReference type="ARBA" id="ARBA00023306"/>
    </source>
</evidence>
<dbReference type="InterPro" id="IPR013792">
    <property type="entry name" value="RNA3'P_cycl/enolpyr_Trfase_a/b"/>
</dbReference>
<dbReference type="GO" id="GO:0009252">
    <property type="term" value="P:peptidoglycan biosynthetic process"/>
    <property type="evidence" value="ECO:0007669"/>
    <property type="project" value="UniProtKB-UniRule"/>
</dbReference>
<evidence type="ECO:0000256" key="9">
    <source>
        <dbReference type="ARBA" id="ARBA00023316"/>
    </source>
</evidence>
<dbReference type="GO" id="GO:0071555">
    <property type="term" value="P:cell wall organization"/>
    <property type="evidence" value="ECO:0007669"/>
    <property type="project" value="UniProtKB-KW"/>
</dbReference>
<evidence type="ECO:0000256" key="7">
    <source>
        <dbReference type="ARBA" id="ARBA00022984"/>
    </source>
</evidence>
<dbReference type="GO" id="GO:0005737">
    <property type="term" value="C:cytoplasm"/>
    <property type="evidence" value="ECO:0007669"/>
    <property type="project" value="UniProtKB-SubCell"/>
</dbReference>
<reference evidence="15 16" key="1">
    <citation type="submission" date="2017-11" db="EMBL/GenBank/DDBJ databases">
        <title>Bacillus camelliae sp. nov., isolated from pu'er tea.</title>
        <authorList>
            <person name="Niu L."/>
        </authorList>
    </citation>
    <scope>NUCLEOTIDE SEQUENCE [LARGE SCALE GENOMIC DNA]</scope>
    <source>
        <strain evidence="15 16">7578-1</strain>
    </source>
</reference>
<dbReference type="EMBL" id="PIQO01000020">
    <property type="protein sequence ID" value="PKR83255.1"/>
    <property type="molecule type" value="Genomic_DNA"/>
</dbReference>
<evidence type="ECO:0000313" key="16">
    <source>
        <dbReference type="Proteomes" id="UP000233440"/>
    </source>
</evidence>
<evidence type="ECO:0000256" key="12">
    <source>
        <dbReference type="ARBA" id="ARBA00047527"/>
    </source>
</evidence>
<dbReference type="HAMAP" id="MF_00111">
    <property type="entry name" value="MurA"/>
    <property type="match status" value="1"/>
</dbReference>
<accession>A0A2N3LFA1</accession>
<evidence type="ECO:0000256" key="3">
    <source>
        <dbReference type="ARBA" id="ARBA00022490"/>
    </source>
</evidence>
<dbReference type="InterPro" id="IPR050068">
    <property type="entry name" value="MurA_subfamily"/>
</dbReference>
<dbReference type="SUPFAM" id="SSF55205">
    <property type="entry name" value="EPT/RTPC-like"/>
    <property type="match status" value="1"/>
</dbReference>
<dbReference type="NCBIfam" id="TIGR01072">
    <property type="entry name" value="murA"/>
    <property type="match status" value="1"/>
</dbReference>
<dbReference type="GO" id="GO:0051301">
    <property type="term" value="P:cell division"/>
    <property type="evidence" value="ECO:0007669"/>
    <property type="project" value="UniProtKB-KW"/>
</dbReference>
<comment type="similarity">
    <text evidence="11 13">Belongs to the EPSP synthase family. MurA subfamily.</text>
</comment>
<evidence type="ECO:0000256" key="2">
    <source>
        <dbReference type="ARBA" id="ARBA00004752"/>
    </source>
</evidence>
<feature type="binding site" evidence="13">
    <location>
        <begin position="22"/>
        <end position="23"/>
    </location>
    <ligand>
        <name>phosphoenolpyruvate</name>
        <dbReference type="ChEBI" id="CHEBI:58702"/>
    </ligand>
</feature>
<keyword evidence="6 13" id="KW-0133">Cell shape</keyword>
<comment type="caution">
    <text evidence="13">Lacks conserved residue(s) required for the propagation of feature annotation.</text>
</comment>
<dbReference type="Gene3D" id="3.65.10.10">
    <property type="entry name" value="Enolpyruvate transferase domain"/>
    <property type="match status" value="2"/>
</dbReference>
<dbReference type="OrthoDB" id="9803760at2"/>
<comment type="subcellular location">
    <subcellularLocation>
        <location evidence="1 13">Cytoplasm</location>
    </subcellularLocation>
</comment>
<dbReference type="PANTHER" id="PTHR43783:SF2">
    <property type="entry name" value="UDP-N-ACETYLGLUCOSAMINE 1-CARBOXYVINYLTRANSFERASE 2"/>
    <property type="match status" value="1"/>
</dbReference>
<feature type="binding site" evidence="13">
    <location>
        <position position="305"/>
    </location>
    <ligand>
        <name>UDP-N-acetyl-alpha-D-glucosamine</name>
        <dbReference type="ChEBI" id="CHEBI:57705"/>
    </ligand>
</feature>
<evidence type="ECO:0000256" key="11">
    <source>
        <dbReference type="ARBA" id="ARBA00038367"/>
    </source>
</evidence>
<dbReference type="AlphaFoldDB" id="A0A2N3LFA1"/>
<evidence type="ECO:0000256" key="4">
    <source>
        <dbReference type="ARBA" id="ARBA00022618"/>
    </source>
</evidence>
<sequence length="435" mass="46762">MKWLSVEQTPQLHGSVKIPGAKNSSLALLAAACLADDTVILQGIPNILDYQVICQIGKEIGLEITRDAAGTVYIDSNRIFHTGLDPIKSSSFRTAYYFIGALLSKFGKVSLGYPGGDNFVSRPIDQHIKALEKLGATFTFHEDYYEVEASELKGATIYFDTITSGATINSMLAAVRAKGTTTLLNAARDPEVVDTAMFLNKMGAKISGAGTDTIRITGVSQLNGCIHTVIPDRLIAGAFLISAGMVGGTVTVQDIVPEHLRNCVVKLQEIGLEFMIEGNSITSYSDGKLKATRVRTGMYPGFPTDVQQPMTALLTQANGKSIISEKVYPNRFNHVPQLVKMGAEIKVRSGVAFIKGKSSLKGAAVHASDIRAGICLILAALAAEGQTMITGVQHIERGYENVVEAFQSLGARINLKDSIMSEDDIQKYGGVYHQL</sequence>
<dbReference type="RefSeq" id="WP_101355950.1">
    <property type="nucleotide sequence ID" value="NZ_PIQO01000020.1"/>
</dbReference>
<comment type="caution">
    <text evidence="15">The sequence shown here is derived from an EMBL/GenBank/DDBJ whole genome shotgun (WGS) entry which is preliminary data.</text>
</comment>
<gene>
    <name evidence="13 15" type="primary">murA</name>
    <name evidence="15" type="ORF">CWO92_19840</name>
</gene>
<dbReference type="EC" id="2.5.1.7" evidence="13"/>
<comment type="pathway">
    <text evidence="2 13">Cell wall biogenesis; peptidoglycan biosynthesis.</text>
</comment>
<feature type="active site" description="Proton donor" evidence="13">
    <location>
        <position position="117"/>
    </location>
</feature>
<evidence type="ECO:0000256" key="5">
    <source>
        <dbReference type="ARBA" id="ARBA00022679"/>
    </source>
</evidence>
<evidence type="ECO:0000256" key="10">
    <source>
        <dbReference type="ARBA" id="ARBA00023317"/>
    </source>
</evidence>
<comment type="catalytic activity">
    <reaction evidence="12 13">
        <text>phosphoenolpyruvate + UDP-N-acetyl-alpha-D-glucosamine = UDP-N-acetyl-3-O-(1-carboxyvinyl)-alpha-D-glucosamine + phosphate</text>
        <dbReference type="Rhea" id="RHEA:18681"/>
        <dbReference type="ChEBI" id="CHEBI:43474"/>
        <dbReference type="ChEBI" id="CHEBI:57705"/>
        <dbReference type="ChEBI" id="CHEBI:58702"/>
        <dbReference type="ChEBI" id="CHEBI:68483"/>
        <dbReference type="EC" id="2.5.1.7"/>
    </reaction>
</comment>
<feature type="domain" description="Enolpyruvate transferase" evidence="14">
    <location>
        <begin position="7"/>
        <end position="404"/>
    </location>
</feature>
<keyword evidence="9 13" id="KW-0961">Cell wall biogenesis/degradation</keyword>
<dbReference type="InterPro" id="IPR005750">
    <property type="entry name" value="UDP_GlcNAc_COvinyl_MurA"/>
</dbReference>
<dbReference type="InterPro" id="IPR001986">
    <property type="entry name" value="Enolpyruvate_Tfrase_dom"/>
</dbReference>
<keyword evidence="5 13" id="KW-0808">Transferase</keyword>
<feature type="binding site" evidence="13">
    <location>
        <position position="93"/>
    </location>
    <ligand>
        <name>UDP-N-acetyl-alpha-D-glucosamine</name>
        <dbReference type="ChEBI" id="CHEBI:57705"/>
    </ligand>
</feature>
<comment type="function">
    <text evidence="13">Cell wall formation. Adds enolpyruvyl to UDP-N-acetylglucosamine.</text>
</comment>
<evidence type="ECO:0000256" key="6">
    <source>
        <dbReference type="ARBA" id="ARBA00022960"/>
    </source>
</evidence>
<evidence type="ECO:0000256" key="13">
    <source>
        <dbReference type="HAMAP-Rule" id="MF_00111"/>
    </source>
</evidence>
<dbReference type="GO" id="GO:0008760">
    <property type="term" value="F:UDP-N-acetylglucosamine 1-carboxyvinyltransferase activity"/>
    <property type="evidence" value="ECO:0007669"/>
    <property type="project" value="UniProtKB-UniRule"/>
</dbReference>
<evidence type="ECO:0000256" key="1">
    <source>
        <dbReference type="ARBA" id="ARBA00004496"/>
    </source>
</evidence>
<proteinExistence type="inferred from homology"/>
<dbReference type="Proteomes" id="UP000233440">
    <property type="component" value="Unassembled WGS sequence"/>
</dbReference>
<dbReference type="NCBIfam" id="NF006873">
    <property type="entry name" value="PRK09369.1"/>
    <property type="match status" value="1"/>
</dbReference>
<dbReference type="PROSITE" id="PS51257">
    <property type="entry name" value="PROKAR_LIPOPROTEIN"/>
    <property type="match status" value="1"/>
</dbReference>
<dbReference type="GO" id="GO:0008360">
    <property type="term" value="P:regulation of cell shape"/>
    <property type="evidence" value="ECO:0007669"/>
    <property type="project" value="UniProtKB-KW"/>
</dbReference>
<feature type="binding site" evidence="13">
    <location>
        <begin position="122"/>
        <end position="126"/>
    </location>
    <ligand>
        <name>UDP-N-acetyl-alpha-D-glucosamine</name>
        <dbReference type="ChEBI" id="CHEBI:57705"/>
    </ligand>
</feature>
<dbReference type="Pfam" id="PF00275">
    <property type="entry name" value="EPSP_synthase"/>
    <property type="match status" value="1"/>
</dbReference>
<keyword evidence="16" id="KW-1185">Reference proteome</keyword>
<feature type="binding site" evidence="13">
    <location>
        <position position="327"/>
    </location>
    <ligand>
        <name>UDP-N-acetyl-alpha-D-glucosamine</name>
        <dbReference type="ChEBI" id="CHEBI:57705"/>
    </ligand>
</feature>
<protein>
    <recommendedName>
        <fullName evidence="13">UDP-N-acetylglucosamine 1-carboxyvinyltransferase</fullName>
        <ecNumber evidence="13">2.5.1.7</ecNumber>
    </recommendedName>
    <alternativeName>
        <fullName evidence="13">Enoylpyruvate transferase</fullName>
    </alternativeName>
    <alternativeName>
        <fullName evidence="13">UDP-N-acetylglucosamine enolpyruvyl transferase</fullName>
        <shortName evidence="13">EPT</shortName>
    </alternativeName>
</protein>
<keyword evidence="4 13" id="KW-0132">Cell division</keyword>
<keyword evidence="8 13" id="KW-0131">Cell cycle</keyword>
<name>A0A2N3LFA1_9BACI</name>
<dbReference type="CDD" id="cd01555">
    <property type="entry name" value="UdpNAET"/>
    <property type="match status" value="1"/>
</dbReference>